<dbReference type="Pfam" id="PF18545">
    <property type="entry name" value="HalOD1"/>
    <property type="match status" value="1"/>
</dbReference>
<dbReference type="AlphaFoldDB" id="A0AAF0PDP5"/>
<dbReference type="GeneID" id="39861325"/>
<reference evidence="2 3" key="1">
    <citation type="submission" date="2022-07" db="EMBL/GenBank/DDBJ databases">
        <title>Two temperate virus in Haloterrigena jeotgali A29.</title>
        <authorList>
            <person name="Deng X."/>
        </authorList>
    </citation>
    <scope>NUCLEOTIDE SEQUENCE [LARGE SCALE GENOMIC DNA]</scope>
    <source>
        <strain evidence="2 3">A29</strain>
    </source>
</reference>
<sequence length="103" mass="11083">MSRSDDELPITDGGASVRMQYEEPTAIVDTVVRGVEAVDEPPAPDRPLYDWIEPEAMVDLFAHAAAKGGDVRLEFAVGDCRVVVTSAGTVAVRNDPVRICPTE</sequence>
<organism evidence="2 3">
    <name type="scientific">Natrinema thermotolerans</name>
    <dbReference type="NCBI Taxonomy" id="121872"/>
    <lineage>
        <taxon>Archaea</taxon>
        <taxon>Methanobacteriati</taxon>
        <taxon>Methanobacteriota</taxon>
        <taxon>Stenosarchaea group</taxon>
        <taxon>Halobacteria</taxon>
        <taxon>Halobacteriales</taxon>
        <taxon>Natrialbaceae</taxon>
        <taxon>Natrinema</taxon>
    </lineage>
</organism>
<proteinExistence type="predicted"/>
<evidence type="ECO:0000259" key="1">
    <source>
        <dbReference type="Pfam" id="PF18545"/>
    </source>
</evidence>
<accession>A0AAF0PDP5</accession>
<dbReference type="GeneID" id="84213636"/>
<evidence type="ECO:0000313" key="2">
    <source>
        <dbReference type="EMBL" id="WMT09342.1"/>
    </source>
</evidence>
<dbReference type="InterPro" id="IPR040624">
    <property type="entry name" value="HalOD1"/>
</dbReference>
<evidence type="ECO:0000313" key="3">
    <source>
        <dbReference type="Proteomes" id="UP001224926"/>
    </source>
</evidence>
<dbReference type="EMBL" id="CP101873">
    <property type="protein sequence ID" value="WMT09342.1"/>
    <property type="molecule type" value="Genomic_DNA"/>
</dbReference>
<gene>
    <name evidence="2" type="ORF">NP511_06810</name>
</gene>
<dbReference type="Proteomes" id="UP001224926">
    <property type="component" value="Chromosome"/>
</dbReference>
<dbReference type="RefSeq" id="WP_049964926.1">
    <property type="nucleotide sequence ID" value="NZ_CP101873.1"/>
</dbReference>
<feature type="domain" description="Halobacterial output" evidence="1">
    <location>
        <begin position="32"/>
        <end position="93"/>
    </location>
</feature>
<protein>
    <recommendedName>
        <fullName evidence="1">Halobacterial output domain-containing protein</fullName>
    </recommendedName>
</protein>
<keyword evidence="3" id="KW-1185">Reference proteome</keyword>
<name>A0AAF0PDP5_9EURY</name>